<proteinExistence type="predicted"/>
<dbReference type="PANTHER" id="PTHR41775">
    <property type="entry name" value="SECRETED PROTEIN-RELATED"/>
    <property type="match status" value="1"/>
</dbReference>
<reference evidence="1" key="1">
    <citation type="submission" date="2020-05" db="EMBL/GenBank/DDBJ databases">
        <authorList>
            <person name="Chiriac C."/>
            <person name="Salcher M."/>
            <person name="Ghai R."/>
            <person name="Kavagutti S V."/>
        </authorList>
    </citation>
    <scope>NUCLEOTIDE SEQUENCE</scope>
</reference>
<accession>A0A6J6H9S7</accession>
<dbReference type="AlphaFoldDB" id="A0A6J6H9S7"/>
<sequence length="471" mass="50797">MRRKLTTRKVLSVICLSLAILFATTNLPASAAVNGGKCTKVGQTQTTKSISYVCAKSGKKTVWQVKTSSTATTATTTTTVAVEKYVAPTTTGTSTDDCKLVEASPERKKWGNIFVAFPPIGGNFEPTGTFKVALVPIDWADLPGEANPLARATDQMKLFTDWFDTVSEGKVSFVWSTYDKYVRVPGSALTYKQAQSGGGDAMAIAAIAAADPFIDFTGVRAVYFLPPKGQQVFVESSQAFKDLNLMAPIPTNEGAIMNYALAGAYFDVSPRNYWSYWVHETGHMFKLPDLKYNWNNHGEVELAVPIGPFSGFDMLSSQDGPSRTLSSWLRWIIGWLPTESLYCQNYANLSKTTIMLNPIDNRTTGVKSVMIKISPTKIIAVESRRPASFDCAAPTNRAGVLVYIVDATVGHGEGTQTLVPPSGRGLVRNSCGTPGILDAILNVGESVTSNGVTVKLVKSSTYDTIEISKAG</sequence>
<dbReference type="EMBL" id="CAEZUN010000150">
    <property type="protein sequence ID" value="CAB4608579.1"/>
    <property type="molecule type" value="Genomic_DNA"/>
</dbReference>
<evidence type="ECO:0000313" key="1">
    <source>
        <dbReference type="EMBL" id="CAB4608579.1"/>
    </source>
</evidence>
<dbReference type="PANTHER" id="PTHR41775:SF1">
    <property type="entry name" value="PEPTIDASE M6-LIKE DOMAIN-CONTAINING PROTEIN"/>
    <property type="match status" value="1"/>
</dbReference>
<gene>
    <name evidence="1" type="ORF">UFOPK1826_01122</name>
</gene>
<name>A0A6J6H9S7_9ZZZZ</name>
<protein>
    <submittedName>
        <fullName evidence="1">Unannotated protein</fullName>
    </submittedName>
</protein>
<organism evidence="1">
    <name type="scientific">freshwater metagenome</name>
    <dbReference type="NCBI Taxonomy" id="449393"/>
    <lineage>
        <taxon>unclassified sequences</taxon>
        <taxon>metagenomes</taxon>
        <taxon>ecological metagenomes</taxon>
    </lineage>
</organism>